<dbReference type="Gene3D" id="3.40.50.450">
    <property type="match status" value="1"/>
</dbReference>
<accession>X1NWN3</accession>
<dbReference type="EMBL" id="BARV01013481">
    <property type="protein sequence ID" value="GAI23069.1"/>
    <property type="molecule type" value="Genomic_DNA"/>
</dbReference>
<organism evidence="1">
    <name type="scientific">marine sediment metagenome</name>
    <dbReference type="NCBI Taxonomy" id="412755"/>
    <lineage>
        <taxon>unclassified sequences</taxon>
        <taxon>metagenomes</taxon>
        <taxon>ecological metagenomes</taxon>
    </lineage>
</organism>
<name>X1NWN3_9ZZZZ</name>
<dbReference type="SUPFAM" id="SSF52309">
    <property type="entry name" value="N-(deoxy)ribosyltransferase-like"/>
    <property type="match status" value="1"/>
</dbReference>
<evidence type="ECO:0000313" key="1">
    <source>
        <dbReference type="EMBL" id="GAI23069.1"/>
    </source>
</evidence>
<reference evidence="1" key="1">
    <citation type="journal article" date="2014" name="Front. Microbiol.">
        <title>High frequency of phylogenetically diverse reductive dehalogenase-homologous genes in deep subseafloor sedimentary metagenomes.</title>
        <authorList>
            <person name="Kawai M."/>
            <person name="Futagami T."/>
            <person name="Toyoda A."/>
            <person name="Takaki Y."/>
            <person name="Nishi S."/>
            <person name="Hori S."/>
            <person name="Arai W."/>
            <person name="Tsubouchi T."/>
            <person name="Morono Y."/>
            <person name="Uchiyama I."/>
            <person name="Ito T."/>
            <person name="Fujiyama A."/>
            <person name="Inagaki F."/>
            <person name="Takami H."/>
        </authorList>
    </citation>
    <scope>NUCLEOTIDE SEQUENCE</scope>
    <source>
        <strain evidence="1">Expedition CK06-06</strain>
    </source>
</reference>
<sequence length="71" mass="7902">MIDDFAPGTMWEMGRFYPRPVIGYTSMPNRGLNVMLAESVSAFANGKKELAEILSHLDEIIMKSPITQVKG</sequence>
<protein>
    <submittedName>
        <fullName evidence="1">Uncharacterized protein</fullName>
    </submittedName>
</protein>
<proteinExistence type="predicted"/>
<dbReference type="AlphaFoldDB" id="X1NWN3"/>
<comment type="caution">
    <text evidence="1">The sequence shown here is derived from an EMBL/GenBank/DDBJ whole genome shotgun (WGS) entry which is preliminary data.</text>
</comment>
<gene>
    <name evidence="1" type="ORF">S06H3_24314</name>
</gene>